<keyword evidence="2" id="KW-1185">Reference proteome</keyword>
<evidence type="ECO:0000313" key="1">
    <source>
        <dbReference type="EMBL" id="MCD7450186.1"/>
    </source>
</evidence>
<accession>A0ABS8RTT1</accession>
<reference evidence="1 2" key="1">
    <citation type="journal article" date="2021" name="BMC Genomics">
        <title>Datura genome reveals duplications of psychoactive alkaloid biosynthetic genes and high mutation rate following tissue culture.</title>
        <authorList>
            <person name="Rajewski A."/>
            <person name="Carter-House D."/>
            <person name="Stajich J."/>
            <person name="Litt A."/>
        </authorList>
    </citation>
    <scope>NUCLEOTIDE SEQUENCE [LARGE SCALE GENOMIC DNA]</scope>
    <source>
        <strain evidence="1">AR-01</strain>
    </source>
</reference>
<gene>
    <name evidence="1" type="ORF">HAX54_004175</name>
</gene>
<dbReference type="Proteomes" id="UP000823775">
    <property type="component" value="Unassembled WGS sequence"/>
</dbReference>
<dbReference type="EMBL" id="JACEIK010000119">
    <property type="protein sequence ID" value="MCD7450186.1"/>
    <property type="molecule type" value="Genomic_DNA"/>
</dbReference>
<protein>
    <submittedName>
        <fullName evidence="1">Uncharacterized protein</fullName>
    </submittedName>
</protein>
<comment type="caution">
    <text evidence="1">The sequence shown here is derived from an EMBL/GenBank/DDBJ whole genome shotgun (WGS) entry which is preliminary data.</text>
</comment>
<evidence type="ECO:0000313" key="2">
    <source>
        <dbReference type="Proteomes" id="UP000823775"/>
    </source>
</evidence>
<organism evidence="1 2">
    <name type="scientific">Datura stramonium</name>
    <name type="common">Jimsonweed</name>
    <name type="synonym">Common thornapple</name>
    <dbReference type="NCBI Taxonomy" id="4076"/>
    <lineage>
        <taxon>Eukaryota</taxon>
        <taxon>Viridiplantae</taxon>
        <taxon>Streptophyta</taxon>
        <taxon>Embryophyta</taxon>
        <taxon>Tracheophyta</taxon>
        <taxon>Spermatophyta</taxon>
        <taxon>Magnoliopsida</taxon>
        <taxon>eudicotyledons</taxon>
        <taxon>Gunneridae</taxon>
        <taxon>Pentapetalae</taxon>
        <taxon>asterids</taxon>
        <taxon>lamiids</taxon>
        <taxon>Solanales</taxon>
        <taxon>Solanaceae</taxon>
        <taxon>Solanoideae</taxon>
        <taxon>Datureae</taxon>
        <taxon>Datura</taxon>
    </lineage>
</organism>
<name>A0ABS8RTT1_DATST</name>
<proteinExistence type="predicted"/>
<sequence length="98" mass="11093">MVQDVKKQEFEKIWLGEIAGVARQPPNIKENWAQVGAMAGMMRQTLNFRRIFDQHLGELSGAASQREPNFRGNSSQVLRDEWCSVLGPVREGFSKSKS</sequence>